<evidence type="ECO:0000256" key="2">
    <source>
        <dbReference type="ARBA" id="ARBA00018672"/>
    </source>
</evidence>
<proteinExistence type="predicted"/>
<name>A0A174SBN3_9FIRM</name>
<dbReference type="PROSITE" id="PS00041">
    <property type="entry name" value="HTH_ARAC_FAMILY_1"/>
    <property type="match status" value="1"/>
</dbReference>
<dbReference type="GO" id="GO:0043565">
    <property type="term" value="F:sequence-specific DNA binding"/>
    <property type="evidence" value="ECO:0007669"/>
    <property type="project" value="InterPro"/>
</dbReference>
<feature type="domain" description="HTH araC/xylS-type" evidence="11">
    <location>
        <begin position="159"/>
        <end position="256"/>
    </location>
</feature>
<dbReference type="AlphaFoldDB" id="A0A174SBN3"/>
<dbReference type="InterPro" id="IPR020449">
    <property type="entry name" value="Tscrpt_reg_AraC-type_HTH"/>
</dbReference>
<gene>
    <name evidence="13" type="ORF">ERS852523_03306</name>
</gene>
<dbReference type="Pfam" id="PF12833">
    <property type="entry name" value="HTH_18"/>
    <property type="match status" value="1"/>
</dbReference>
<evidence type="ECO:0000256" key="3">
    <source>
        <dbReference type="ARBA" id="ARBA00022490"/>
    </source>
</evidence>
<dbReference type="SMART" id="SM00448">
    <property type="entry name" value="REC"/>
    <property type="match status" value="1"/>
</dbReference>
<dbReference type="SMART" id="SM00342">
    <property type="entry name" value="HTH_ARAC"/>
    <property type="match status" value="1"/>
</dbReference>
<keyword evidence="6" id="KW-0805">Transcription regulation</keyword>
<dbReference type="OrthoDB" id="3190595at2"/>
<comment type="subcellular location">
    <subcellularLocation>
        <location evidence="1">Cytoplasm</location>
    </subcellularLocation>
</comment>
<dbReference type="Gene3D" id="3.40.50.2300">
    <property type="match status" value="1"/>
</dbReference>
<dbReference type="Pfam" id="PF00072">
    <property type="entry name" value="Response_reg"/>
    <property type="match status" value="1"/>
</dbReference>
<accession>A0A174SBN3</accession>
<evidence type="ECO:0000256" key="6">
    <source>
        <dbReference type="ARBA" id="ARBA00023015"/>
    </source>
</evidence>
<keyword evidence="7" id="KW-0238">DNA-binding</keyword>
<dbReference type="InterPro" id="IPR051552">
    <property type="entry name" value="HptR"/>
</dbReference>
<evidence type="ECO:0000259" key="12">
    <source>
        <dbReference type="PROSITE" id="PS50110"/>
    </source>
</evidence>
<dbReference type="Gene3D" id="1.10.10.60">
    <property type="entry name" value="Homeodomain-like"/>
    <property type="match status" value="2"/>
</dbReference>
<evidence type="ECO:0000259" key="11">
    <source>
        <dbReference type="PROSITE" id="PS01124"/>
    </source>
</evidence>
<keyword evidence="5" id="KW-0902">Two-component regulatory system</keyword>
<dbReference type="InterPro" id="IPR011006">
    <property type="entry name" value="CheY-like_superfamily"/>
</dbReference>
<organism evidence="13 14">
    <name type="scientific">Blautia wexlerae</name>
    <dbReference type="NCBI Taxonomy" id="418240"/>
    <lineage>
        <taxon>Bacteria</taxon>
        <taxon>Bacillati</taxon>
        <taxon>Bacillota</taxon>
        <taxon>Clostridia</taxon>
        <taxon>Lachnospirales</taxon>
        <taxon>Lachnospiraceae</taxon>
        <taxon>Blautia</taxon>
    </lineage>
</organism>
<dbReference type="GO" id="GO:0003700">
    <property type="term" value="F:DNA-binding transcription factor activity"/>
    <property type="evidence" value="ECO:0007669"/>
    <property type="project" value="InterPro"/>
</dbReference>
<protein>
    <recommendedName>
        <fullName evidence="2">Stage 0 sporulation protein A homolog</fullName>
    </recommendedName>
</protein>
<evidence type="ECO:0000256" key="10">
    <source>
        <dbReference type="PROSITE-ProRule" id="PRU00169"/>
    </source>
</evidence>
<dbReference type="SUPFAM" id="SSF46689">
    <property type="entry name" value="Homeodomain-like"/>
    <property type="match status" value="2"/>
</dbReference>
<reference evidence="13 14" key="1">
    <citation type="submission" date="2015-09" db="EMBL/GenBank/DDBJ databases">
        <authorList>
            <consortium name="Pathogen Informatics"/>
        </authorList>
    </citation>
    <scope>NUCLEOTIDE SEQUENCE [LARGE SCALE GENOMIC DNA]</scope>
    <source>
        <strain evidence="13 14">2789STDY5834911</strain>
    </source>
</reference>
<dbReference type="RefSeq" id="WP_055152977.1">
    <property type="nucleotide sequence ID" value="NZ_CZAW01000045.1"/>
</dbReference>
<dbReference type="PRINTS" id="PR00032">
    <property type="entry name" value="HTHARAC"/>
</dbReference>
<dbReference type="InterPro" id="IPR009057">
    <property type="entry name" value="Homeodomain-like_sf"/>
</dbReference>
<evidence type="ECO:0000256" key="8">
    <source>
        <dbReference type="ARBA" id="ARBA00023163"/>
    </source>
</evidence>
<dbReference type="InterPro" id="IPR001789">
    <property type="entry name" value="Sig_transdc_resp-reg_receiver"/>
</dbReference>
<dbReference type="PROSITE" id="PS01124">
    <property type="entry name" value="HTH_ARAC_FAMILY_2"/>
    <property type="match status" value="1"/>
</dbReference>
<evidence type="ECO:0000256" key="7">
    <source>
        <dbReference type="ARBA" id="ARBA00023125"/>
    </source>
</evidence>
<feature type="modified residue" description="4-aspartylphosphate" evidence="10">
    <location>
        <position position="53"/>
    </location>
</feature>
<keyword evidence="8" id="KW-0804">Transcription</keyword>
<dbReference type="GO" id="GO:0005737">
    <property type="term" value="C:cytoplasm"/>
    <property type="evidence" value="ECO:0007669"/>
    <property type="project" value="UniProtKB-SubCell"/>
</dbReference>
<dbReference type="InterPro" id="IPR018060">
    <property type="entry name" value="HTH_AraC"/>
</dbReference>
<dbReference type="PANTHER" id="PTHR42713:SF3">
    <property type="entry name" value="TRANSCRIPTIONAL REGULATORY PROTEIN HPTR"/>
    <property type="match status" value="1"/>
</dbReference>
<dbReference type="CDD" id="cd17536">
    <property type="entry name" value="REC_YesN-like"/>
    <property type="match status" value="1"/>
</dbReference>
<dbReference type="SUPFAM" id="SSF52172">
    <property type="entry name" value="CheY-like"/>
    <property type="match status" value="1"/>
</dbReference>
<evidence type="ECO:0000256" key="1">
    <source>
        <dbReference type="ARBA" id="ARBA00004496"/>
    </source>
</evidence>
<evidence type="ECO:0000256" key="5">
    <source>
        <dbReference type="ARBA" id="ARBA00023012"/>
    </source>
</evidence>
<dbReference type="PROSITE" id="PS50110">
    <property type="entry name" value="RESPONSE_REGULATORY"/>
    <property type="match status" value="1"/>
</dbReference>
<keyword evidence="4 10" id="KW-0597">Phosphoprotein</keyword>
<dbReference type="EMBL" id="CZAW01000045">
    <property type="protein sequence ID" value="CUP92885.1"/>
    <property type="molecule type" value="Genomic_DNA"/>
</dbReference>
<dbReference type="GO" id="GO:0000160">
    <property type="term" value="P:phosphorelay signal transduction system"/>
    <property type="evidence" value="ECO:0007669"/>
    <property type="project" value="UniProtKB-KW"/>
</dbReference>
<dbReference type="PANTHER" id="PTHR42713">
    <property type="entry name" value="HISTIDINE KINASE-RELATED"/>
    <property type="match status" value="1"/>
</dbReference>
<dbReference type="InterPro" id="IPR018062">
    <property type="entry name" value="HTH_AraC-typ_CS"/>
</dbReference>
<dbReference type="Proteomes" id="UP000095712">
    <property type="component" value="Unassembled WGS sequence"/>
</dbReference>
<evidence type="ECO:0000256" key="9">
    <source>
        <dbReference type="ARBA" id="ARBA00024867"/>
    </source>
</evidence>
<sequence>MNLLIADDEAVIRRGLLSLDWKSIGITDVYSVANGVEAKELLLSTSIDLVIFDIRMPGFSGLELAQMVKERSMDVAVVLLSGFSEFEYARSAMRYGVYEYLLKPVSPNELMETMHNVMHRLEQKRFEQKLLSQKDEFGEKHDAVSQVNSLFVQSSNTIKSILTDIAQNYEQNISLSDLAEKYHFSESYISRKIKKETGYTFVDILNGIRLMCAASLIKTGEKISDVCEKTGFNDQHYFSQLFKKTFGCTPSNYRNENGENFPGLYEILNSKSGNGK</sequence>
<feature type="domain" description="Response regulatory" evidence="12">
    <location>
        <begin position="2"/>
        <end position="118"/>
    </location>
</feature>
<evidence type="ECO:0000313" key="14">
    <source>
        <dbReference type="Proteomes" id="UP000095712"/>
    </source>
</evidence>
<comment type="function">
    <text evidence="9">May play the central regulatory role in sporulation. It may be an element of the effector pathway responsible for the activation of sporulation genes in response to nutritional stress. Spo0A may act in concert with spo0H (a sigma factor) to control the expression of some genes that are critical to the sporulation process.</text>
</comment>
<evidence type="ECO:0000256" key="4">
    <source>
        <dbReference type="ARBA" id="ARBA00022553"/>
    </source>
</evidence>
<keyword evidence="3" id="KW-0963">Cytoplasm</keyword>
<evidence type="ECO:0000313" key="13">
    <source>
        <dbReference type="EMBL" id="CUP92885.1"/>
    </source>
</evidence>